<evidence type="ECO:0000313" key="18">
    <source>
        <dbReference type="Proteomes" id="UP001214603"/>
    </source>
</evidence>
<comment type="subcellular location">
    <subcellularLocation>
        <location evidence="1">Endoplasmic reticulum membrane</location>
        <topology evidence="1">Multi-pass membrane protein</topology>
    </subcellularLocation>
</comment>
<sequence length="358" mass="39497">MLPLVSLVVQVLGGVSFARYATYAKQLVDTAVTAPYMDEIFHVPQAAQLCRGAWAPDPKVTTPPGLYWLALLYQRLGTVLGWDVDCTRLESLRTVSFAGVMVLPFLTDMCLNQTLVSLSAYAPLYRTLVGFAIATIPPLFFFGFLYYTDVASTVLVYTALTLADAHQHFFASVVGLIAMTVRQNNVVWVAFMLGQALLAELRRQTPNLAWSRVPPLSTLLAQRRVWLALAEIAAAYVPTLAAFAAFVVWNGGELALGDKAHHQLAVHVPQLGYFFAFATFFGWPALLPVLGRVRVGRRGLLALGALTLAGLVAVHAATYVHPFLLADNRHYMFYVWRRVINAAPWTRYALVPLYVASH</sequence>
<gene>
    <name evidence="17" type="primary">ALG10</name>
    <name evidence="17" type="ORF">MOBT1_001856</name>
</gene>
<keyword evidence="16" id="KW-0732">Signal</keyword>
<feature type="transmembrane region" description="Helical" evidence="15">
    <location>
        <begin position="128"/>
        <end position="147"/>
    </location>
</feature>
<evidence type="ECO:0000256" key="14">
    <source>
        <dbReference type="ARBA" id="ARBA00048064"/>
    </source>
</evidence>
<evidence type="ECO:0000256" key="4">
    <source>
        <dbReference type="ARBA" id="ARBA00011967"/>
    </source>
</evidence>
<evidence type="ECO:0000256" key="16">
    <source>
        <dbReference type="SAM" id="SignalP"/>
    </source>
</evidence>
<evidence type="ECO:0000256" key="13">
    <source>
        <dbReference type="ARBA" id="ARBA00044727"/>
    </source>
</evidence>
<evidence type="ECO:0000256" key="6">
    <source>
        <dbReference type="ARBA" id="ARBA00022676"/>
    </source>
</evidence>
<comment type="function">
    <text evidence="13">Dol-P-Glc:Glc(2)Man(9)GlcNAc(2)-PP-Dol alpha-1,2-glucosyltransferase that operates in the biosynthetic pathway of dolichol-linked oligosaccharides, the glycan precursors employed in protein asparagine (N)-glycosylation. The assembly of dolichol-linked oligosaccharides begins on the cytosolic side of the endoplasmic reticulum membrane and finishes in its lumen. The sequential addition of sugars to dolichol pyrophosphate produces dolichol-linked oligosaccharides containing fourteen sugars, including two GlcNAcs, nine mannoses and three glucoses. Once assembled, the oligosaccharide is transferred from the lipid to nascent proteins by oligosaccharyltransferases. In the lumen of the endoplasmic reticulum, adds the third and last glucose residue from dolichyl phosphate glucose (Dol-P-Glc) onto the lipid-linked oligosaccharide intermediate Glc(2)Man(9)GlcNAc(2)-PP-Dol to produce Glc(3)Man(9)GlcNAc(2)-PP-Dol.</text>
</comment>
<evidence type="ECO:0000256" key="2">
    <source>
        <dbReference type="ARBA" id="ARBA00004922"/>
    </source>
</evidence>
<proteinExistence type="inferred from homology"/>
<evidence type="ECO:0000256" key="1">
    <source>
        <dbReference type="ARBA" id="ARBA00004477"/>
    </source>
</evidence>
<dbReference type="GO" id="GO:0106073">
    <property type="term" value="F:dolichyl pyrophosphate Glc2Man9GlcNAc2 alpha-1,2-glucosyltransferase activity"/>
    <property type="evidence" value="ECO:0007669"/>
    <property type="project" value="UniProtKB-EC"/>
</dbReference>
<evidence type="ECO:0000256" key="15">
    <source>
        <dbReference type="SAM" id="Phobius"/>
    </source>
</evidence>
<comment type="catalytic activity">
    <reaction evidence="14">
        <text>an alpha-D-Glc-(1-&gt;3)-alpha-D-Glc-(1-&gt;3)-alpha-D-Man-(1-&gt;2)-alpha-D-Man-(1-&gt;2)-alpha-D-Man-(1-&gt;3)-[alpha-D-Man-(1-&gt;2)-alpha-D-Man-(1-&gt;3)-[alpha-D-Man-(1-&gt;2)-alpha-D-Man-(1-&gt;6)]-alpha-D-Man-(1-&gt;6)]-beta-D-Man-(1-&gt;4)-beta-D-GlcNAc-(1-&gt;4)-alpha-D-GlcNAc-diphospho-di-trans,poly-cis-dolichol + a di-trans,poly-cis-dolichyl beta-D-glucosyl phosphate = a alpha-D-Glc-(1-&gt;2)-alpha-D-Glc-(1-&gt;3)-alpha-D-Glc-(1-&gt;3)-alpha-D-Man-(1-&gt;2)-alpha-D-Man-(1-&gt;2)-alpha-D-Man-(1-&gt;3)-[alpha-D-Man-(1-&gt;2)-alpha-D-Man-(1-&gt;3)-[alpha-D-Man-(1-&gt;2)-alpha-D-Man-(1-&gt;6)]-alpha-D-Man-(1-&gt;6)]-beta-D-Man-(1-&gt;4)-beta-D-GlcNAc-(1-&gt;4)-alpha-D-GlcNAc-diphospho-di-trans,poly-cis-dolichol + a di-trans,poly-cis-dolichyl phosphate + H(+)</text>
        <dbReference type="Rhea" id="RHEA:29543"/>
        <dbReference type="Rhea" id="RHEA-COMP:19498"/>
        <dbReference type="Rhea" id="RHEA-COMP:19502"/>
        <dbReference type="Rhea" id="RHEA-COMP:19512"/>
        <dbReference type="Rhea" id="RHEA-COMP:19522"/>
        <dbReference type="ChEBI" id="CHEBI:15378"/>
        <dbReference type="ChEBI" id="CHEBI:57525"/>
        <dbReference type="ChEBI" id="CHEBI:57683"/>
        <dbReference type="ChEBI" id="CHEBI:132522"/>
        <dbReference type="ChEBI" id="CHEBI:132523"/>
        <dbReference type="EC" id="2.4.1.256"/>
    </reaction>
    <physiologicalReaction direction="left-to-right" evidence="14">
        <dbReference type="Rhea" id="RHEA:29544"/>
    </physiologicalReaction>
</comment>
<dbReference type="EC" id="2.4.1.256" evidence="4"/>
<reference evidence="17" key="1">
    <citation type="submission" date="2023-03" db="EMBL/GenBank/DDBJ databases">
        <title>Mating type loci evolution in Malassezia.</title>
        <authorList>
            <person name="Coelho M.A."/>
        </authorList>
    </citation>
    <scope>NUCLEOTIDE SEQUENCE</scope>
    <source>
        <strain evidence="17">CBS 7876</strain>
    </source>
</reference>
<protein>
    <recommendedName>
        <fullName evidence="5">Dol-P-Glc:Glc(2)Man(9)GlcNAc(2)-PP-Dol alpha-1,2-glucosyltransferase</fullName>
        <ecNumber evidence="4">2.4.1.256</ecNumber>
    </recommendedName>
    <alternativeName>
        <fullName evidence="12">Asparagine-linked glycosylation protein 10</fullName>
    </alternativeName>
</protein>
<feature type="chain" id="PRO_5042158176" description="Dol-P-Glc:Glc(2)Man(9)GlcNAc(2)-PP-Dol alpha-1,2-glucosyltransferase" evidence="16">
    <location>
        <begin position="19"/>
        <end position="358"/>
    </location>
</feature>
<dbReference type="EMBL" id="CP119936">
    <property type="protein sequence ID" value="WFD03167.1"/>
    <property type="molecule type" value="Genomic_DNA"/>
</dbReference>
<keyword evidence="10 15" id="KW-1133">Transmembrane helix</keyword>
<comment type="pathway">
    <text evidence="2">Protein modification; protein glycosylation.</text>
</comment>
<organism evidence="17 18">
    <name type="scientific">Malassezia obtusa</name>
    <dbReference type="NCBI Taxonomy" id="76774"/>
    <lineage>
        <taxon>Eukaryota</taxon>
        <taxon>Fungi</taxon>
        <taxon>Dikarya</taxon>
        <taxon>Basidiomycota</taxon>
        <taxon>Ustilaginomycotina</taxon>
        <taxon>Malasseziomycetes</taxon>
        <taxon>Malasseziales</taxon>
        <taxon>Malasseziaceae</taxon>
        <taxon>Malassezia</taxon>
    </lineage>
</organism>
<evidence type="ECO:0000256" key="10">
    <source>
        <dbReference type="ARBA" id="ARBA00022989"/>
    </source>
</evidence>
<dbReference type="PANTHER" id="PTHR12989:SF10">
    <property type="entry name" value="DOL-P-GLC:GLC(2)MAN(9)GLCNAC(2)-PP-DOL ALPHA-1,2-GLUCOSYLTRANSFERASE-RELATED"/>
    <property type="match status" value="1"/>
</dbReference>
<dbReference type="GO" id="GO:0006488">
    <property type="term" value="P:dolichol-linked oligosaccharide biosynthetic process"/>
    <property type="evidence" value="ECO:0007669"/>
    <property type="project" value="InterPro"/>
</dbReference>
<evidence type="ECO:0000256" key="5">
    <source>
        <dbReference type="ARBA" id="ARBA00018512"/>
    </source>
</evidence>
<keyword evidence="9" id="KW-0256">Endoplasmic reticulum</keyword>
<name>A0AAF0IS44_9BASI</name>
<keyword evidence="7 17" id="KW-0808">Transferase</keyword>
<feature type="transmembrane region" description="Helical" evidence="15">
    <location>
        <begin position="225"/>
        <end position="251"/>
    </location>
</feature>
<evidence type="ECO:0000256" key="7">
    <source>
        <dbReference type="ARBA" id="ARBA00022679"/>
    </source>
</evidence>
<dbReference type="GO" id="GO:0005789">
    <property type="term" value="C:endoplasmic reticulum membrane"/>
    <property type="evidence" value="ECO:0007669"/>
    <property type="project" value="UniProtKB-SubCell"/>
</dbReference>
<evidence type="ECO:0000256" key="9">
    <source>
        <dbReference type="ARBA" id="ARBA00022824"/>
    </source>
</evidence>
<evidence type="ECO:0000256" key="11">
    <source>
        <dbReference type="ARBA" id="ARBA00023136"/>
    </source>
</evidence>
<dbReference type="PANTHER" id="PTHR12989">
    <property type="entry name" value="ALPHA-1,2-GLUCOSYLTRANSFERASE ALG10"/>
    <property type="match status" value="1"/>
</dbReference>
<dbReference type="InterPro" id="IPR016900">
    <property type="entry name" value="Alg10"/>
</dbReference>
<comment type="similarity">
    <text evidence="3">Belongs to the ALG10 glucosyltransferase family.</text>
</comment>
<feature type="transmembrane region" description="Helical" evidence="15">
    <location>
        <begin position="271"/>
        <end position="290"/>
    </location>
</feature>
<dbReference type="Pfam" id="PF04922">
    <property type="entry name" value="DIE2_ALG10"/>
    <property type="match status" value="1"/>
</dbReference>
<accession>A0AAF0IS44</accession>
<feature type="transmembrane region" description="Helical" evidence="15">
    <location>
        <begin position="302"/>
        <end position="324"/>
    </location>
</feature>
<dbReference type="AlphaFoldDB" id="A0AAF0IS44"/>
<keyword evidence="11 15" id="KW-0472">Membrane</keyword>
<evidence type="ECO:0000256" key="8">
    <source>
        <dbReference type="ARBA" id="ARBA00022692"/>
    </source>
</evidence>
<evidence type="ECO:0000256" key="3">
    <source>
        <dbReference type="ARBA" id="ARBA00010600"/>
    </source>
</evidence>
<evidence type="ECO:0000313" key="17">
    <source>
        <dbReference type="EMBL" id="WFD03167.1"/>
    </source>
</evidence>
<dbReference type="Proteomes" id="UP001214603">
    <property type="component" value="Chromosome 3"/>
</dbReference>
<keyword evidence="6 17" id="KW-0328">Glycosyltransferase</keyword>
<evidence type="ECO:0000256" key="12">
    <source>
        <dbReference type="ARBA" id="ARBA00032069"/>
    </source>
</evidence>
<keyword evidence="18" id="KW-1185">Reference proteome</keyword>
<feature type="signal peptide" evidence="16">
    <location>
        <begin position="1"/>
        <end position="18"/>
    </location>
</feature>
<keyword evidence="8 15" id="KW-0812">Transmembrane</keyword>